<evidence type="ECO:0000313" key="3">
    <source>
        <dbReference type="Proteomes" id="UP000612362"/>
    </source>
</evidence>
<reference evidence="2" key="1">
    <citation type="submission" date="2020-10" db="EMBL/GenBank/DDBJ databases">
        <title>Taxonomic study of unclassified bacteria belonging to the class Ktedonobacteria.</title>
        <authorList>
            <person name="Yabe S."/>
            <person name="Wang C.M."/>
            <person name="Zheng Y."/>
            <person name="Sakai Y."/>
            <person name="Cavaletti L."/>
            <person name="Monciardini P."/>
            <person name="Donadio S."/>
        </authorList>
    </citation>
    <scope>NUCLEOTIDE SEQUENCE</scope>
    <source>
        <strain evidence="2">SOSP1-1</strain>
    </source>
</reference>
<dbReference type="AlphaFoldDB" id="A0A8J3MVM0"/>
<dbReference type="Proteomes" id="UP000612362">
    <property type="component" value="Unassembled WGS sequence"/>
</dbReference>
<accession>A0A8J3MVM0</accession>
<proteinExistence type="predicted"/>
<organism evidence="2 3">
    <name type="scientific">Ktedonospora formicarum</name>
    <dbReference type="NCBI Taxonomy" id="2778364"/>
    <lineage>
        <taxon>Bacteria</taxon>
        <taxon>Bacillati</taxon>
        <taxon>Chloroflexota</taxon>
        <taxon>Ktedonobacteria</taxon>
        <taxon>Ktedonobacterales</taxon>
        <taxon>Ktedonobacteraceae</taxon>
        <taxon>Ktedonospora</taxon>
    </lineage>
</organism>
<evidence type="ECO:0000313" key="2">
    <source>
        <dbReference type="EMBL" id="GHO47803.1"/>
    </source>
</evidence>
<keyword evidence="3" id="KW-1185">Reference proteome</keyword>
<dbReference type="InterPro" id="IPR025442">
    <property type="entry name" value="DUF4185"/>
</dbReference>
<name>A0A8J3MVM0_9CHLR</name>
<dbReference type="EMBL" id="BNJF01000003">
    <property type="protein sequence ID" value="GHO47803.1"/>
    <property type="molecule type" value="Genomic_DNA"/>
</dbReference>
<comment type="caution">
    <text evidence="2">The sequence shown here is derived from an EMBL/GenBank/DDBJ whole genome shotgun (WGS) entry which is preliminary data.</text>
</comment>
<protein>
    <recommendedName>
        <fullName evidence="1">DUF4185 domain-containing protein</fullName>
    </recommendedName>
</protein>
<dbReference type="Pfam" id="PF13810">
    <property type="entry name" value="DUF4185"/>
    <property type="match status" value="1"/>
</dbReference>
<feature type="domain" description="DUF4185" evidence="1">
    <location>
        <begin position="204"/>
        <end position="342"/>
    </location>
</feature>
<sequence length="363" mass="39000">MMNRRIVLKGLVLLAGVAPFGVLTQWSSKGEHALALPKTSKALVIASTKDLGTVGHPKSVASRDGGATALIGGQLLWTFNDTLVSGDSHVRSNSAALASPTNPLVVHEPLDAKGAPYQFVPFTADEQAYNDSTGKPDDRIALWPGSVINYQGGGLVYSYKLKVQPGFLNYQFMGIALARVQAGKTVATREPGLLFTYPEPDFVNAMIDNNTIYVFGRPHNMDTSNGPYVAARAPLAQATNRSAYTFWNGSSWTSDVNQVAPLFTNVPGAMTVSYNSYLGQYLAVYSQGLSNNVVLQTAPSIVGPWSSPVVAFAGLPPYQGGTDYAGIEHPELAKNGGRTIYISYYRTLSQLTGEMHLVELNFQ</sequence>
<evidence type="ECO:0000259" key="1">
    <source>
        <dbReference type="Pfam" id="PF13810"/>
    </source>
</evidence>
<gene>
    <name evidence="2" type="ORF">KSX_59660</name>
</gene>
<dbReference type="RefSeq" id="WP_220197038.1">
    <property type="nucleotide sequence ID" value="NZ_BNJF01000003.1"/>
</dbReference>